<sequence>MPFFTREDFKIGFNFFCVKAVALVVILFCGATGSYVTYLSGKALFANVAASPPFPFCPAEYQHIVYTNATHYGL</sequence>
<gene>
    <name evidence="2" type="ORF">P43SY_009751</name>
</gene>
<name>A0AAD5M6Q5_PYTIN</name>
<organism evidence="2 3">
    <name type="scientific">Pythium insidiosum</name>
    <name type="common">Pythiosis disease agent</name>
    <dbReference type="NCBI Taxonomy" id="114742"/>
    <lineage>
        <taxon>Eukaryota</taxon>
        <taxon>Sar</taxon>
        <taxon>Stramenopiles</taxon>
        <taxon>Oomycota</taxon>
        <taxon>Peronosporomycetes</taxon>
        <taxon>Pythiales</taxon>
        <taxon>Pythiaceae</taxon>
        <taxon>Pythium</taxon>
    </lineage>
</organism>
<evidence type="ECO:0000313" key="2">
    <source>
        <dbReference type="EMBL" id="KAJ0406640.1"/>
    </source>
</evidence>
<keyword evidence="1" id="KW-0472">Membrane</keyword>
<dbReference type="EMBL" id="JAKCXM010000030">
    <property type="protein sequence ID" value="KAJ0406640.1"/>
    <property type="molecule type" value="Genomic_DNA"/>
</dbReference>
<protein>
    <recommendedName>
        <fullName evidence="4">Transmembrane protein</fullName>
    </recommendedName>
</protein>
<comment type="caution">
    <text evidence="2">The sequence shown here is derived from an EMBL/GenBank/DDBJ whole genome shotgun (WGS) entry which is preliminary data.</text>
</comment>
<reference evidence="2" key="1">
    <citation type="submission" date="2021-12" db="EMBL/GenBank/DDBJ databases">
        <title>Prjna785345.</title>
        <authorList>
            <person name="Rujirawat T."/>
            <person name="Krajaejun T."/>
        </authorList>
    </citation>
    <scope>NUCLEOTIDE SEQUENCE</scope>
    <source>
        <strain evidence="2">Pi057C3</strain>
    </source>
</reference>
<dbReference type="AlphaFoldDB" id="A0AAD5M6Q5"/>
<feature type="transmembrane region" description="Helical" evidence="1">
    <location>
        <begin position="12"/>
        <end position="36"/>
    </location>
</feature>
<proteinExistence type="predicted"/>
<evidence type="ECO:0000313" key="3">
    <source>
        <dbReference type="Proteomes" id="UP001209570"/>
    </source>
</evidence>
<keyword evidence="1" id="KW-0812">Transmembrane</keyword>
<evidence type="ECO:0000256" key="1">
    <source>
        <dbReference type="SAM" id="Phobius"/>
    </source>
</evidence>
<keyword evidence="1" id="KW-1133">Transmembrane helix</keyword>
<dbReference type="Proteomes" id="UP001209570">
    <property type="component" value="Unassembled WGS sequence"/>
</dbReference>
<accession>A0AAD5M6Q5</accession>
<evidence type="ECO:0008006" key="4">
    <source>
        <dbReference type="Google" id="ProtNLM"/>
    </source>
</evidence>
<keyword evidence="3" id="KW-1185">Reference proteome</keyword>